<keyword evidence="5" id="KW-1185">Reference proteome</keyword>
<dbReference type="GO" id="GO:0000226">
    <property type="term" value="P:microtubule cytoskeleton organization"/>
    <property type="evidence" value="ECO:0007669"/>
    <property type="project" value="TreeGrafter"/>
</dbReference>
<dbReference type="Pfam" id="PF25767">
    <property type="entry name" value="ARM_TBCD_2nd"/>
    <property type="match status" value="1"/>
</dbReference>
<dbReference type="InterPro" id="IPR011989">
    <property type="entry name" value="ARM-like"/>
</dbReference>
<dbReference type="GO" id="GO:0005096">
    <property type="term" value="F:GTPase activator activity"/>
    <property type="evidence" value="ECO:0007669"/>
    <property type="project" value="InterPro"/>
</dbReference>
<dbReference type="HOGENOM" id="CLU_003043_0_1_1"/>
<dbReference type="InterPro" id="IPR033162">
    <property type="entry name" value="TBCD"/>
</dbReference>
<organism evidence="4 5">
    <name type="scientific">Rhizoctonia solani 123E</name>
    <dbReference type="NCBI Taxonomy" id="1423351"/>
    <lineage>
        <taxon>Eukaryota</taxon>
        <taxon>Fungi</taxon>
        <taxon>Dikarya</taxon>
        <taxon>Basidiomycota</taxon>
        <taxon>Agaricomycotina</taxon>
        <taxon>Agaricomycetes</taxon>
        <taxon>Cantharellales</taxon>
        <taxon>Ceratobasidiaceae</taxon>
        <taxon>Rhizoctonia</taxon>
    </lineage>
</organism>
<dbReference type="Pfam" id="PF12612">
    <property type="entry name" value="TFCD_C"/>
    <property type="match status" value="1"/>
</dbReference>
<evidence type="ECO:0000259" key="3">
    <source>
        <dbReference type="Pfam" id="PF25767"/>
    </source>
</evidence>
<dbReference type="SUPFAM" id="SSF48371">
    <property type="entry name" value="ARM repeat"/>
    <property type="match status" value="1"/>
</dbReference>
<keyword evidence="1" id="KW-0143">Chaperone</keyword>
<dbReference type="Gene3D" id="1.25.10.10">
    <property type="entry name" value="Leucine-rich Repeat Variant"/>
    <property type="match status" value="1"/>
</dbReference>
<gene>
    <name evidence="4" type="ORF">V565_023900</name>
</gene>
<protein>
    <submittedName>
        <fullName evidence="4">Putative tubulin folding cofactor D</fullName>
    </submittedName>
</protein>
<dbReference type="Proteomes" id="UP000027456">
    <property type="component" value="Unassembled WGS sequence"/>
</dbReference>
<dbReference type="GO" id="GO:0007023">
    <property type="term" value="P:post-chaperonin tubulin folding pathway"/>
    <property type="evidence" value="ECO:0007669"/>
    <property type="project" value="InterPro"/>
</dbReference>
<accession>A0A074S8J7</accession>
<dbReference type="PANTHER" id="PTHR12658">
    <property type="entry name" value="BETA-TUBULIN COFACTOR D"/>
    <property type="match status" value="1"/>
</dbReference>
<comment type="caution">
    <text evidence="4">The sequence shown here is derived from an EMBL/GenBank/DDBJ whole genome shotgun (WGS) entry which is preliminary data.</text>
</comment>
<dbReference type="EMBL" id="AZST01000043">
    <property type="protein sequence ID" value="KEP53935.1"/>
    <property type="molecule type" value="Genomic_DNA"/>
</dbReference>
<dbReference type="GO" id="GO:0007021">
    <property type="term" value="P:tubulin complex assembly"/>
    <property type="evidence" value="ECO:0007669"/>
    <property type="project" value="InterPro"/>
</dbReference>
<dbReference type="STRING" id="1423351.A0A074S8J7"/>
<dbReference type="GO" id="GO:0048487">
    <property type="term" value="F:beta-tubulin binding"/>
    <property type="evidence" value="ECO:0007669"/>
    <property type="project" value="InterPro"/>
</dbReference>
<sequence length="1177" mass="130292">MDDAASDDLQLAGFGHEEEFMNVLKNFLEEDTRINPMTSVGNNSSPQLSRLTTILDEYQEQPYLLDPFLSKMVEPVVEEVKNVIRVAVEQEEEISQEKTTRLYQLATLIYWYSKTRGMKSIVPFFPHTVQDLPLALSFAEQKENLLSEPESWGLRYVATMWLSLICMIPFDLSRFDEVGASSERLVANRLDRIGKHYLTYPGIERESAAMLLARLYMRTDMLSRIPNHIDWAVQRIQEGASTFEVIGIMQIAAIMMKAGGAGLVLPHIDHFRGLIEVLGSTNASANLLTSNLTKDTLVRKYRIKLIVRLAMCELPGKPRKVNIQNRALILPGTGVEEGDGYNEPEYDIPIPDSIEEVIEQLIAGAQDQDTAVRYSSAKGIARVASRLPEVFSDEIVDAVTALFSIHGTNLADDVLDLPPAAEMIWHGACLSCAELARRGMISASRLKEVMGWICKALSFDVRKGAHSVGSSVRDSASYVLWALVRAQSVEILSSYLLEIAIRLVTASLFDREVHVRRAASAAYQEAVGRTGAIPHGIDILSATDFYAVSIRRNAFLVAAPQVAVFTEYRRPLIEHVMKTTLRHWDPKMKVLGTQALRVMCGVDLRGLGPQVALELSTRLRSIDTNETHGALLGLAEISKAFKEQDYDNERLQCFRHLSALPSAAFQKFRGDLIIESACYLVAESISPAAIDLAPGNDTPDWRSIILDNGIKHQNEAVQTAASVAVSVISGFMDCAKDVHSFVQGFQTKNASPTVQCSISRVLGTLAYDQFDNGLLDAVDCLVGSLTRNSENFSKSIEARRNCIASLSEIVLRVIGSSRKLLPSTLRRVYATVLSGFDDYTVDQRGDVGSWVRMATLRAVASMSQAIFNNRLRLETFEEYLPPDLWHQAIGGVLKQGVEKLDNVRAVAGEQLMHLVWNSDIRTHASGPWAVPGLKKLELAFPIDQAVPWNVGEWLFPRVPPLLDITAYRTMLLSGIITSLASRNENAHLPLADALCAYANALPLSPEPETPDRWDLLGFINSLLETGRANTSTNSVMIPLLKTIDILFGGEVLARLSSEEDGKKRLISILGLAGKGAERLKNVERIAAAMKVVVDFVALPPTAILASEYVEPFLGHRFPRISADTAEALYLLTQTQDLEESEELEGLLLQTTWINIDEQTRREKAKEVVVLLRSVVEG</sequence>
<evidence type="ECO:0000313" key="5">
    <source>
        <dbReference type="Proteomes" id="UP000027456"/>
    </source>
</evidence>
<dbReference type="InterPro" id="IPR016024">
    <property type="entry name" value="ARM-type_fold"/>
</dbReference>
<dbReference type="AlphaFoldDB" id="A0A074S8J7"/>
<proteinExistence type="predicted"/>
<evidence type="ECO:0000256" key="1">
    <source>
        <dbReference type="ARBA" id="ARBA00023186"/>
    </source>
</evidence>
<dbReference type="InterPro" id="IPR058033">
    <property type="entry name" value="ARM_TBCD_2nd"/>
</dbReference>
<reference evidence="4 5" key="1">
    <citation type="submission" date="2013-12" db="EMBL/GenBank/DDBJ databases">
        <authorList>
            <person name="Cubeta M."/>
            <person name="Pakala S."/>
            <person name="Fedorova N."/>
            <person name="Thomas E."/>
            <person name="Dean R."/>
            <person name="Jabaji S."/>
            <person name="Neate S."/>
            <person name="Toda T."/>
            <person name="Tavantzis S."/>
            <person name="Vilgalys R."/>
            <person name="Bharathan N."/>
            <person name="Pakala S."/>
            <person name="Losada L.S."/>
            <person name="Zafar N."/>
            <person name="Nierman W."/>
        </authorList>
    </citation>
    <scope>NUCLEOTIDE SEQUENCE [LARGE SCALE GENOMIC DNA]</scope>
    <source>
        <strain evidence="4 5">123E</strain>
    </source>
</reference>
<evidence type="ECO:0000313" key="4">
    <source>
        <dbReference type="EMBL" id="KEP53935.1"/>
    </source>
</evidence>
<dbReference type="InterPro" id="IPR022577">
    <property type="entry name" value="TBCD_C"/>
</dbReference>
<dbReference type="Pfam" id="PF23579">
    <property type="entry name" value="ARM_TBCD"/>
    <property type="match status" value="1"/>
</dbReference>
<dbReference type="PANTHER" id="PTHR12658:SF0">
    <property type="entry name" value="TUBULIN-SPECIFIC CHAPERONE D"/>
    <property type="match status" value="1"/>
</dbReference>
<dbReference type="OrthoDB" id="1735853at2759"/>
<evidence type="ECO:0000259" key="2">
    <source>
        <dbReference type="Pfam" id="PF12612"/>
    </source>
</evidence>
<feature type="domain" description="Tubulin-folding cofactor D ARM repeats" evidence="3">
    <location>
        <begin position="341"/>
        <end position="537"/>
    </location>
</feature>
<feature type="domain" description="Tubulin-folding cofactor D C-terminal" evidence="2">
    <location>
        <begin position="886"/>
        <end position="1084"/>
    </location>
</feature>
<name>A0A074S8J7_9AGAM</name>